<evidence type="ECO:0000256" key="1">
    <source>
        <dbReference type="ARBA" id="ARBA00022741"/>
    </source>
</evidence>
<feature type="compositionally biased region" description="Basic and acidic residues" evidence="6">
    <location>
        <begin position="1563"/>
        <end position="1587"/>
    </location>
</feature>
<dbReference type="PANTHER" id="PTHR18934:SF237">
    <property type="entry name" value="ATP-DEPENDENT DNA_RNA HELICASE DHX36"/>
    <property type="match status" value="1"/>
</dbReference>
<dbReference type="PROSITE" id="PS51194">
    <property type="entry name" value="HELICASE_CTER"/>
    <property type="match status" value="1"/>
</dbReference>
<feature type="coiled-coil region" evidence="5">
    <location>
        <begin position="2662"/>
        <end position="2689"/>
    </location>
</feature>
<dbReference type="InterPro" id="IPR001584">
    <property type="entry name" value="Integrase_cat-core"/>
</dbReference>
<dbReference type="SMART" id="SM00487">
    <property type="entry name" value="DEXDc"/>
    <property type="match status" value="1"/>
</dbReference>
<protein>
    <submittedName>
        <fullName evidence="10">DExH-box ATP-dependent RNA helicase DExH1</fullName>
    </submittedName>
</protein>
<dbReference type="InterPro" id="IPR027417">
    <property type="entry name" value="P-loop_NTPase"/>
</dbReference>
<evidence type="ECO:0000256" key="5">
    <source>
        <dbReference type="SAM" id="Coils"/>
    </source>
</evidence>
<evidence type="ECO:0000256" key="2">
    <source>
        <dbReference type="ARBA" id="ARBA00022801"/>
    </source>
</evidence>
<feature type="region of interest" description="Disordered" evidence="6">
    <location>
        <begin position="869"/>
        <end position="922"/>
    </location>
</feature>
<feature type="compositionally biased region" description="Polar residues" evidence="6">
    <location>
        <begin position="776"/>
        <end position="800"/>
    </location>
</feature>
<gene>
    <name evidence="10" type="ORF">SCF082_LOCUS49038</name>
</gene>
<dbReference type="Gene3D" id="3.40.50.1010">
    <property type="entry name" value="5'-nuclease"/>
    <property type="match status" value="1"/>
</dbReference>
<dbReference type="InterPro" id="IPR007502">
    <property type="entry name" value="Helicase-assoc_dom"/>
</dbReference>
<feature type="compositionally biased region" description="Acidic residues" evidence="6">
    <location>
        <begin position="872"/>
        <end position="881"/>
    </location>
</feature>
<evidence type="ECO:0000259" key="8">
    <source>
        <dbReference type="PROSITE" id="PS51192"/>
    </source>
</evidence>
<reference evidence="10 11" key="1">
    <citation type="submission" date="2024-02" db="EMBL/GenBank/DDBJ databases">
        <authorList>
            <person name="Chen Y."/>
            <person name="Shah S."/>
            <person name="Dougan E. K."/>
            <person name="Thang M."/>
            <person name="Chan C."/>
        </authorList>
    </citation>
    <scope>NUCLEOTIDE SEQUENCE [LARGE SCALE GENOMIC DNA]</scope>
</reference>
<dbReference type="PANTHER" id="PTHR18934">
    <property type="entry name" value="ATP-DEPENDENT RNA HELICASE"/>
    <property type="match status" value="1"/>
</dbReference>
<evidence type="ECO:0000313" key="11">
    <source>
        <dbReference type="Proteomes" id="UP001642464"/>
    </source>
</evidence>
<dbReference type="Pfam" id="PF00271">
    <property type="entry name" value="Helicase_C"/>
    <property type="match status" value="1"/>
</dbReference>
<evidence type="ECO:0000256" key="3">
    <source>
        <dbReference type="ARBA" id="ARBA00022806"/>
    </source>
</evidence>
<dbReference type="CDD" id="cd17917">
    <property type="entry name" value="DEXHc_RHA-like"/>
    <property type="match status" value="1"/>
</dbReference>
<dbReference type="SMART" id="SM00490">
    <property type="entry name" value="HELICc"/>
    <property type="match status" value="1"/>
</dbReference>
<dbReference type="GO" id="GO:0004386">
    <property type="term" value="F:helicase activity"/>
    <property type="evidence" value="ECO:0007669"/>
    <property type="project" value="UniProtKB-KW"/>
</dbReference>
<keyword evidence="3 10" id="KW-0347">Helicase</keyword>
<evidence type="ECO:0000256" key="6">
    <source>
        <dbReference type="SAM" id="MobiDB-lite"/>
    </source>
</evidence>
<dbReference type="InterPro" id="IPR001650">
    <property type="entry name" value="Helicase_C-like"/>
</dbReference>
<feature type="domain" description="Helicase ATP-binding" evidence="8">
    <location>
        <begin position="2422"/>
        <end position="2563"/>
    </location>
</feature>
<evidence type="ECO:0000313" key="10">
    <source>
        <dbReference type="EMBL" id="CAK9105200.1"/>
    </source>
</evidence>
<comment type="caution">
    <text evidence="10">The sequence shown here is derived from an EMBL/GenBank/DDBJ whole genome shotgun (WGS) entry which is preliminary data.</text>
</comment>
<dbReference type="InterPro" id="IPR036397">
    <property type="entry name" value="RNaseH_sf"/>
</dbReference>
<feature type="coiled-coil region" evidence="5">
    <location>
        <begin position="1456"/>
        <end position="1497"/>
    </location>
</feature>
<evidence type="ECO:0000259" key="9">
    <source>
        <dbReference type="PROSITE" id="PS51194"/>
    </source>
</evidence>
<feature type="region of interest" description="Disordered" evidence="6">
    <location>
        <begin position="755"/>
        <end position="808"/>
    </location>
</feature>
<feature type="compositionally biased region" description="Low complexity" evidence="6">
    <location>
        <begin position="886"/>
        <end position="901"/>
    </location>
</feature>
<feature type="region of interest" description="Disordered" evidence="6">
    <location>
        <begin position="1563"/>
        <end position="1627"/>
    </location>
</feature>
<sequence length="3025" mass="338219">MWNRSAKILEHEHEIYQAAPSTASRGVPSADLWEIYAGKALCSHLANEYSLNALQPWDLIYGQDLAQQQTQQQAMAVPRRFKPRLTMCGLKCTYYCIKNCNYSHRPEEWKKLQKKDKPLLDFAIDVALEQHQSNRFFLLENPQRSELWQNPQVIRLSQMPGVWEIVVDAGAFGATNQSGQPVAKPYKFMGNMPGMDTLLARRLLPHERQQCVPIQGRDTKHSEEYPEALCRAILRILQQYTRQQEPHRFCTKASNPFEAFPVQHPTTDLSQWDTIVQDLDRAYEHTAKRPYYIVPDTPQGRQIQDLLRMDATRIQVVANPTTRQLPLQFYDYTGRACFLIHSDDTRAEQLDEMRFPRQRFTKPVRVPVFVYGYRRLEPESAETSSITTTGVVPAVIPGLPTDVDFPGLSKDIGQEVRTSIARIHCNMGHPSKEELCRLLAHQGDVPDKVYERARKLRCATCERLRPPQQPRPSAMPRPFMGQFGDEVQMDFVYCRTLDSSTLLILGVADRATGLHQARIMPAITTCECFDQMWMRPYGIPLKVQCDPDRAFRGEFQTRLEALGCLVEHCPPEAHHVIGVIERRNALLRLILEKLIDTFAAAQADQCHTLLTATCHALNSGIHTHGRSAYQAVFGRVPRLPDSNFSDNLVLATSTPIAYQDLHDPGFKAAVIRSEALKTLHDLDVNQHLRRALTRKTRNTRVADLQPGQKCKQAQGGTVLVTAEQLRAAFGYEHWTPDKQDIQCLKDASKTMHEHLFDERSTTSAAPDPPQLPSAPLEQTTVGLPQQQTSDEAQQATSMHTEQALPSLPAKRPFDALTMMYVDIDGDIHHLHHPQDMNTWSTYGAPHTAFHQAYLNTAQRRADVELLGKPADESDTSDDSDAELQMTSAAAEQQPTSAAAEQPPTPAATNEESSNATAVTPAYKQGLSRQEIKAIDREIPWRSILQMPQNYLDKFIASVDKEANSCSEWQSIEPLIDQQADEVLKDPKLVKRVIPSRACYRDKACLNGELFTSGLRWQAWVADAATAFLQGAQDTVERKLPLYLKPPSDGVIKLTQHWKARLYRIRGNIYGLCNAPLTWYREVSKRLESINYRKHSFDACIFYKTTQQEDREEIVSIILVYVDDFLGIYRQDYPIEEVRSLFRWGSITDLEPYVPVTFKGKELEIQRNEAGRFVLKLTMKKFLNNLSSGSLKRGRQQESQDLSMEEQKELRSICGCLQWVSTQTRPDLASTVSLTPHGNEAKLEHLKVLFEAIEYLHQTSDDGLVFQDIPFNASTTMVAYSDASFANARKSGSQIGLVIGLTTPDVLERPTTLTVAPAPVLNDKRTLVSIRAIQESVSARQLKSQVAMPYVTAPVTQVLPSKELKELPEGTSGSPPAAEPAPADVPADVTATGEEVTGEAEQEAAEAEDGPKTKRAQSLRARVLAELGSSSAEEVKQRLVKELEEEGRKVASAKAIEEEKQTLVDEATAEVAQLSKAVEEATEAETEAVQRVKEIKQKKKEAAKLTALKKKELQGYEDMLVLLDLEKEKCKRRREAEESRAGEEDAKRQKIEELMKVVEEAKKAQDELKRKEKEARQQVRSLEKEQKKLARLGPFSRRVAKAKETKEQAEPESVEAETKEASPTEGVEMGQPCVAEHSIMWRRGGCRQARDLYACAHALRGAGMPGFGQGAWVVGNVPKTSRSGGEKGQGYHLRQGTVLWDGGLICGVEIKFTQRLWDFPPDIPIGRMLHFPKVVDLDEERTEDLRLLVDFQPFVFWLLGSFQDELDSWRFDLVAQRAEAFVRRLRRCGVEVVLVADGAVGAGGVEEMEAKLAEWKSRANQQLQEVKKMKEFLEGTGLRPDKIHRSGLFVWAVRRGLELAGARLSLADGEADPVLALELNDPKTLAILGNDTDFVLMKHGTFIHLDELDQAAWLGTEPEPEGRVALRAPVWTRPRLAAQLGVSEEVLPMAAALCGNDHSRELIDRCRKRGLPGPNGAALSDEFGALAKLLQSLTEGGASPEEAAFGLLKVALPHQEHFWEANQVLSNVQSFYAPQRAEWGSLRPQSGLRPPLASAVYKLVHENQLPSWCWPLASHGLFYTRRIFEDPGIGMSSVSRLLQLKKKAFSLLAPLAQEADAEDVDRAVRAKDLVAVRVLGASDSSMFEDKVKMFSKHEDLLQLHQWPTWRRLASLRQALSEAIPSSGVEATSTQEGGACSVRDLHWWALRFTATSTHLKLHQAEFDALAACSLLLMHRPAEPTRQGPGATRASWRCLCLGFWFQKVIADIYDLAMIMKVAPETAHPSRLFDGPTFWQLLQLYQCPASTAQSAASAAAGSARRARGKMGFRGSPSDVKSMGNSEEERLLSGGEAGVKEFLKLRESSTFRAWRQEASSPRVAVLEGLAVALVKPELGTAPLRARRNESGDAVPDAFATPGDLRAWRNWKSTQVPQYLLELFPDAQVAVTQPRRMAAINLAKRVAAERHEVLGQTVGYRIGGDSLVGSQLNFQTTGWLLRALVSDTNRLGRLTHVVFDEIHERSADADFLSLVARLLLHRFPQVNLVIMSATLQANLFRTYFRELQLNQAEVPVVEVGGRCYQVQNVFLDELKDLCGDELGNHNTQFIWRMMQKFQASDMATKKSQALAEYCSGCSNLIIGLLGFLAKSGCTILVFLPGLMEITSIFEECQSYLNAIDGTEANEEEEEKEVKNHFRKMKYKVFAMHSQIPMEDQLGVFQTPPSGVCHFVLASNVAESSLTLPNVCAVIDTGMHKQLVYDHRMRMTYLALKWTSKASAHQRSGRAGRTMEGIAVRLYPKSFYQALPEFDRPETASLPLPRLYLQAKQLAKDLSQAEADEASERSSLGGACSVLTGLVDPPDVSIIEASRRELAEGSALASEEEESLMTSVGKACLNLPFDLSLCRLVWLGVHFGCAADGVILACSLAVQDPFSTPTAFTTPDLADLATKLRRSNDSRRHFDQGMNSQPLALRELFKEFWRTLRANVKQSGRKAWQRHAWQMAGKHAVMPRRLVELVAQAGEGRRVGSHGCWEVK</sequence>
<keyword evidence="11" id="KW-1185">Reference proteome</keyword>
<evidence type="ECO:0000259" key="7">
    <source>
        <dbReference type="PROSITE" id="PS50994"/>
    </source>
</evidence>
<feature type="region of interest" description="Disordered" evidence="6">
    <location>
        <begin position="1365"/>
        <end position="1415"/>
    </location>
</feature>
<dbReference type="SMART" id="SM00847">
    <property type="entry name" value="HA2"/>
    <property type="match status" value="1"/>
</dbReference>
<dbReference type="Pfam" id="PF07727">
    <property type="entry name" value="RVT_2"/>
    <property type="match status" value="1"/>
</dbReference>
<name>A0ABP0RY65_9DINO</name>
<dbReference type="InterPro" id="IPR029060">
    <property type="entry name" value="PIN-like_dom_sf"/>
</dbReference>
<feature type="compositionally biased region" description="Acidic residues" evidence="6">
    <location>
        <begin position="1395"/>
        <end position="1407"/>
    </location>
</feature>
<accession>A0ABP0RY65</accession>
<dbReference type="EMBL" id="CAXAMM010042485">
    <property type="protein sequence ID" value="CAK9105200.1"/>
    <property type="molecule type" value="Genomic_DNA"/>
</dbReference>
<dbReference type="InterPro" id="IPR012337">
    <property type="entry name" value="RNaseH-like_sf"/>
</dbReference>
<evidence type="ECO:0000256" key="4">
    <source>
        <dbReference type="ARBA" id="ARBA00022840"/>
    </source>
</evidence>
<organism evidence="10 11">
    <name type="scientific">Durusdinium trenchii</name>
    <dbReference type="NCBI Taxonomy" id="1381693"/>
    <lineage>
        <taxon>Eukaryota</taxon>
        <taxon>Sar</taxon>
        <taxon>Alveolata</taxon>
        <taxon>Dinophyceae</taxon>
        <taxon>Suessiales</taxon>
        <taxon>Symbiodiniaceae</taxon>
        <taxon>Durusdinium</taxon>
    </lineage>
</organism>
<feature type="domain" description="Helicase C-terminal" evidence="9">
    <location>
        <begin position="2654"/>
        <end position="2815"/>
    </location>
</feature>
<dbReference type="PROSITE" id="PS50994">
    <property type="entry name" value="INTEGRASE"/>
    <property type="match status" value="1"/>
</dbReference>
<feature type="compositionally biased region" description="Low complexity" evidence="6">
    <location>
        <begin position="1379"/>
        <end position="1394"/>
    </location>
</feature>
<dbReference type="SUPFAM" id="SSF88723">
    <property type="entry name" value="PIN domain-like"/>
    <property type="match status" value="1"/>
</dbReference>
<proteinExistence type="predicted"/>
<keyword evidence="5" id="KW-0175">Coiled coil</keyword>
<dbReference type="SUPFAM" id="SSF52540">
    <property type="entry name" value="P-loop containing nucleoside triphosphate hydrolases"/>
    <property type="match status" value="1"/>
</dbReference>
<dbReference type="Proteomes" id="UP001642464">
    <property type="component" value="Unassembled WGS sequence"/>
</dbReference>
<dbReference type="CDD" id="cd18791">
    <property type="entry name" value="SF2_C_RHA"/>
    <property type="match status" value="1"/>
</dbReference>
<dbReference type="Gene3D" id="3.30.420.10">
    <property type="entry name" value="Ribonuclease H-like superfamily/Ribonuclease H"/>
    <property type="match status" value="1"/>
</dbReference>
<keyword evidence="2" id="KW-0378">Hydrolase</keyword>
<feature type="coiled-coil region" evidence="5">
    <location>
        <begin position="1804"/>
        <end position="1835"/>
    </location>
</feature>
<dbReference type="Gene3D" id="3.40.50.300">
    <property type="entry name" value="P-loop containing nucleotide triphosphate hydrolases"/>
    <property type="match status" value="2"/>
</dbReference>
<dbReference type="InterPro" id="IPR013103">
    <property type="entry name" value="RVT_2"/>
</dbReference>
<dbReference type="SUPFAM" id="SSF53098">
    <property type="entry name" value="Ribonuclease H-like"/>
    <property type="match status" value="1"/>
</dbReference>
<dbReference type="PROSITE" id="PS51192">
    <property type="entry name" value="HELICASE_ATP_BIND_1"/>
    <property type="match status" value="1"/>
</dbReference>
<keyword evidence="1" id="KW-0547">Nucleotide-binding</keyword>
<keyword evidence="4" id="KW-0067">ATP-binding</keyword>
<dbReference type="InterPro" id="IPR014001">
    <property type="entry name" value="Helicase_ATP-bd"/>
</dbReference>
<feature type="domain" description="Integrase catalytic" evidence="7">
    <location>
        <begin position="474"/>
        <end position="645"/>
    </location>
</feature>
<dbReference type="Gene3D" id="1.20.120.1080">
    <property type="match status" value="1"/>
</dbReference>